<keyword evidence="2" id="KW-1185">Reference proteome</keyword>
<sequence>MTENTPDAVKIGREAVARRYDEHPQYAAEAAAVRAGERDQWNDISQAILGARAMQAAMAAQGGGAWEAGELTTLAEC</sequence>
<feature type="non-terminal residue" evidence="1">
    <location>
        <position position="77"/>
    </location>
</feature>
<dbReference type="RefSeq" id="WP_307023184.1">
    <property type="nucleotide sequence ID" value="NZ_JAUSUI010000013.1"/>
</dbReference>
<accession>A0ABU0BHG1</accession>
<protein>
    <submittedName>
        <fullName evidence="1">Uncharacterized protein</fullName>
    </submittedName>
</protein>
<gene>
    <name evidence="1" type="ORF">J2S75_004331</name>
</gene>
<comment type="caution">
    <text evidence="1">The sequence shown here is derived from an EMBL/GenBank/DDBJ whole genome shotgun (WGS) entry which is preliminary data.</text>
</comment>
<evidence type="ECO:0000313" key="2">
    <source>
        <dbReference type="Proteomes" id="UP001224682"/>
    </source>
</evidence>
<reference evidence="1 2" key="1">
    <citation type="submission" date="2023-07" db="EMBL/GenBank/DDBJ databases">
        <title>Genomic Encyclopedia of Type Strains, Phase IV (KMG-IV): sequencing the most valuable type-strain genomes for metagenomic binning, comparative biology and taxonomic classification.</title>
        <authorList>
            <person name="Goeker M."/>
        </authorList>
    </citation>
    <scope>NUCLEOTIDE SEQUENCE [LARGE SCALE GENOMIC DNA]</scope>
    <source>
        <strain evidence="1 2">DSM 2457</strain>
    </source>
</reference>
<proteinExistence type="predicted"/>
<dbReference type="Proteomes" id="UP001224682">
    <property type="component" value="Unassembled WGS sequence"/>
</dbReference>
<name>A0ABU0BHG1_9HYPH</name>
<dbReference type="EMBL" id="JAUSUI010000013">
    <property type="protein sequence ID" value="MDQ0305279.1"/>
    <property type="molecule type" value="Genomic_DNA"/>
</dbReference>
<organism evidence="1 2">
    <name type="scientific">Ancylobacter polymorphus</name>
    <dbReference type="NCBI Taxonomy" id="223390"/>
    <lineage>
        <taxon>Bacteria</taxon>
        <taxon>Pseudomonadati</taxon>
        <taxon>Pseudomonadota</taxon>
        <taxon>Alphaproteobacteria</taxon>
        <taxon>Hyphomicrobiales</taxon>
        <taxon>Xanthobacteraceae</taxon>
        <taxon>Ancylobacter</taxon>
    </lineage>
</organism>
<evidence type="ECO:0000313" key="1">
    <source>
        <dbReference type="EMBL" id="MDQ0305279.1"/>
    </source>
</evidence>